<organism evidence="1 2">
    <name type="scientific">Amblyomma americanum</name>
    <name type="common">Lone star tick</name>
    <dbReference type="NCBI Taxonomy" id="6943"/>
    <lineage>
        <taxon>Eukaryota</taxon>
        <taxon>Metazoa</taxon>
        <taxon>Ecdysozoa</taxon>
        <taxon>Arthropoda</taxon>
        <taxon>Chelicerata</taxon>
        <taxon>Arachnida</taxon>
        <taxon>Acari</taxon>
        <taxon>Parasitiformes</taxon>
        <taxon>Ixodida</taxon>
        <taxon>Ixodoidea</taxon>
        <taxon>Ixodidae</taxon>
        <taxon>Amblyomminae</taxon>
        <taxon>Amblyomma</taxon>
    </lineage>
</organism>
<dbReference type="EMBL" id="JARKHS020017835">
    <property type="protein sequence ID" value="KAK8772775.1"/>
    <property type="molecule type" value="Genomic_DNA"/>
</dbReference>
<evidence type="ECO:0000313" key="2">
    <source>
        <dbReference type="Proteomes" id="UP001321473"/>
    </source>
</evidence>
<proteinExistence type="predicted"/>
<name>A0AAQ4EDF5_AMBAM</name>
<evidence type="ECO:0000313" key="1">
    <source>
        <dbReference type="EMBL" id="KAK8772775.1"/>
    </source>
</evidence>
<reference evidence="1 2" key="1">
    <citation type="journal article" date="2023" name="Arcadia Sci">
        <title>De novo assembly of a long-read Amblyomma americanum tick genome.</title>
        <authorList>
            <person name="Chou S."/>
            <person name="Poskanzer K.E."/>
            <person name="Rollins M."/>
            <person name="Thuy-Boun P.S."/>
        </authorList>
    </citation>
    <scope>NUCLEOTIDE SEQUENCE [LARGE SCALE GENOMIC DNA]</scope>
    <source>
        <strain evidence="1">F_SG_1</strain>
        <tissue evidence="1">Salivary glands</tissue>
    </source>
</reference>
<accession>A0AAQ4EDF5</accession>
<dbReference type="AlphaFoldDB" id="A0AAQ4EDF5"/>
<keyword evidence="2" id="KW-1185">Reference proteome</keyword>
<dbReference type="Proteomes" id="UP001321473">
    <property type="component" value="Unassembled WGS sequence"/>
</dbReference>
<gene>
    <name evidence="1" type="ORF">V5799_023983</name>
</gene>
<comment type="caution">
    <text evidence="1">The sequence shown here is derived from an EMBL/GenBank/DDBJ whole genome shotgun (WGS) entry which is preliminary data.</text>
</comment>
<protein>
    <submittedName>
        <fullName evidence="1">Uncharacterized protein</fullName>
    </submittedName>
</protein>
<sequence>MRVESGQALAACRDTHGRLPSGALSYDYTKALLARLEACVVFNRRFMTENLPIELSELRVSPKIQVPPSSELKVSVSLSGEEWS</sequence>